<comment type="caution">
    <text evidence="2">The sequence shown here is derived from an EMBL/GenBank/DDBJ whole genome shotgun (WGS) entry which is preliminary data.</text>
</comment>
<evidence type="ECO:0000313" key="3">
    <source>
        <dbReference type="Proteomes" id="UP000663838"/>
    </source>
</evidence>
<dbReference type="Proteomes" id="UP000663838">
    <property type="component" value="Unassembled WGS sequence"/>
</dbReference>
<accession>A0A821UY87</accession>
<proteinExistence type="predicted"/>
<reference evidence="2" key="1">
    <citation type="submission" date="2021-02" db="EMBL/GenBank/DDBJ databases">
        <authorList>
            <person name="Nowell W R."/>
        </authorList>
    </citation>
    <scope>NUCLEOTIDE SEQUENCE</scope>
</reference>
<gene>
    <name evidence="2" type="ORF">TOA249_LOCUS30501</name>
</gene>
<feature type="compositionally biased region" description="Low complexity" evidence="1">
    <location>
        <begin position="1"/>
        <end position="43"/>
    </location>
</feature>
<name>A0A821UY87_9BILA</name>
<organism evidence="2 3">
    <name type="scientific">Rotaria socialis</name>
    <dbReference type="NCBI Taxonomy" id="392032"/>
    <lineage>
        <taxon>Eukaryota</taxon>
        <taxon>Metazoa</taxon>
        <taxon>Spiralia</taxon>
        <taxon>Gnathifera</taxon>
        <taxon>Rotifera</taxon>
        <taxon>Eurotatoria</taxon>
        <taxon>Bdelloidea</taxon>
        <taxon>Philodinida</taxon>
        <taxon>Philodinidae</taxon>
        <taxon>Rotaria</taxon>
    </lineage>
</organism>
<evidence type="ECO:0000313" key="2">
    <source>
        <dbReference type="EMBL" id="CAF4898438.1"/>
    </source>
</evidence>
<sequence length="141" mass="14626">TTTTTTGTPTTTGTGTPTTTGTGTPTTTTTTTTSVPTTGTTTGKDSRPVWASAIYTPTIVLFIFWGESLKEAHLECSIKASFYSSSLDTCSDLAGYFEEGTGHTCETYIDYGFCNGTSVVATSGIDSEAAQQNCCACGNYL</sequence>
<dbReference type="AlphaFoldDB" id="A0A821UY87"/>
<dbReference type="EMBL" id="CAJOBS010005366">
    <property type="protein sequence ID" value="CAF4898438.1"/>
    <property type="molecule type" value="Genomic_DNA"/>
</dbReference>
<protein>
    <submittedName>
        <fullName evidence="2">Uncharacterized protein</fullName>
    </submittedName>
</protein>
<feature type="region of interest" description="Disordered" evidence="1">
    <location>
        <begin position="1"/>
        <end position="46"/>
    </location>
</feature>
<feature type="non-terminal residue" evidence="2">
    <location>
        <position position="1"/>
    </location>
</feature>
<evidence type="ECO:0000256" key="1">
    <source>
        <dbReference type="SAM" id="MobiDB-lite"/>
    </source>
</evidence>